<dbReference type="GeneID" id="92094300"/>
<proteinExistence type="predicted"/>
<evidence type="ECO:0000313" key="1">
    <source>
        <dbReference type="EMBL" id="KAK8054761.1"/>
    </source>
</evidence>
<sequence length="113" mass="12570">MAGPARTDLDISLAFCPRSTLVRQCWLWNFKRAPKRSPFGSYARACIQASIQADSLLWSPSKSQELVASIFFLVVLDRSNGISRCQLEPSVDASEDPSMETAVFEALLDQSRD</sequence>
<evidence type="ECO:0000313" key="2">
    <source>
        <dbReference type="Proteomes" id="UP001480595"/>
    </source>
</evidence>
<reference evidence="1 2" key="1">
    <citation type="submission" date="2023-01" db="EMBL/GenBank/DDBJ databases">
        <title>Analysis of 21 Apiospora genomes using comparative genomics revels a genus with tremendous synthesis potential of carbohydrate active enzymes and secondary metabolites.</title>
        <authorList>
            <person name="Sorensen T."/>
        </authorList>
    </citation>
    <scope>NUCLEOTIDE SEQUENCE [LARGE SCALE GENOMIC DNA]</scope>
    <source>
        <strain evidence="1 2">CBS 135458</strain>
    </source>
</reference>
<gene>
    <name evidence="1" type="ORF">PG994_009828</name>
</gene>
<dbReference type="EMBL" id="JAQQWL010000010">
    <property type="protein sequence ID" value="KAK8054761.1"/>
    <property type="molecule type" value="Genomic_DNA"/>
</dbReference>
<dbReference type="Proteomes" id="UP001480595">
    <property type="component" value="Unassembled WGS sequence"/>
</dbReference>
<accession>A0ABR1U768</accession>
<name>A0ABR1U768_9PEZI</name>
<comment type="caution">
    <text evidence="1">The sequence shown here is derived from an EMBL/GenBank/DDBJ whole genome shotgun (WGS) entry which is preliminary data.</text>
</comment>
<protein>
    <submittedName>
        <fullName evidence="1">Uncharacterized protein</fullName>
    </submittedName>
</protein>
<dbReference type="RefSeq" id="XP_066713407.1">
    <property type="nucleotide sequence ID" value="XM_066861237.1"/>
</dbReference>
<organism evidence="1 2">
    <name type="scientific">Apiospora phragmitis</name>
    <dbReference type="NCBI Taxonomy" id="2905665"/>
    <lineage>
        <taxon>Eukaryota</taxon>
        <taxon>Fungi</taxon>
        <taxon>Dikarya</taxon>
        <taxon>Ascomycota</taxon>
        <taxon>Pezizomycotina</taxon>
        <taxon>Sordariomycetes</taxon>
        <taxon>Xylariomycetidae</taxon>
        <taxon>Amphisphaeriales</taxon>
        <taxon>Apiosporaceae</taxon>
        <taxon>Apiospora</taxon>
    </lineage>
</organism>
<keyword evidence="2" id="KW-1185">Reference proteome</keyword>